<evidence type="ECO:0000256" key="1">
    <source>
        <dbReference type="SAM" id="MobiDB-lite"/>
    </source>
</evidence>
<sequence>MPRPVESSKVARPKPVESSKVARQKPVKSSKVARPRPVESSKVPRPKPVESSKVARPRPVDSSKVARPRPVESRKVEVDFDARWHFGDAGRGKWCVSRSKSCSCHARRYSSRLERESSGFPPIGPFTQLEVAICCMSQSRVRQGGDAPRGSMRIYREEHNSSLVMWTVVQQTRELRRTLIPRPSGYVGTSSRTRVLHRKTGASLANYNRPCDRADIRQRLRVHLYCFSDFASRTSCPSLLLFGLRVHLYYFSDSMSTFTAFRTSRPGLRVHLYCFPDFALRIQDFVSIFTAFRTPCPPLLLFGLRVHLFCFPDFASIFTAFRTSRPGLRVHLYCFSDSVSTFSAFRTSRPSLLLFGLRVQDFVSIFTAFRTSSPGLCVHFYCFSDSESHLYFYAGSSSIISILRGRVPSSFLCRAESRLHLFAGPNPVFTFLQGGVPSLLFCRAESCLHFSAGPNPVFTFMRGRVPSLIFWRAESRLHFYAWPSLVFTFLQGRVPSSLLCRAESRLYFSAGPSPGRVPSLLFNRAESRLHFYAGPSPVFTLMHGRVPDPVTAAADCDPSLPPPLHTQRRPTRQRSPTAEKPTAHPRPKTSSSLAEPVTPPIARPPNARPRRPIAPRSPTPSTHGAYTTQPSARGTPSSNSGKKSFAFPRFGPRIESRDPTPCPGPPSCERIRVFPVTRASSSGPPSPPKSEVAPTRQHIARTTPLILSIFSISFLIGSTVIFRVEQTRTAQQPASDGPARVWQCRPCPATAQPGPANQPPTFRTRIFQASQGGHSQAALYRRAHACPDEMKFECAHSGNPVMNSAIVPASVVFGVHCSFVLLIALLCFSSDSCFSSVVRAPHVRSFASDCQVTTSNLSFGREPVGQNGVLTLVLVSS</sequence>
<name>A0A2I0JI31_PUNGR</name>
<evidence type="ECO:0000313" key="4">
    <source>
        <dbReference type="Proteomes" id="UP000233551"/>
    </source>
</evidence>
<dbReference type="AlphaFoldDB" id="A0A2I0JI31"/>
<feature type="compositionally biased region" description="Polar residues" evidence="1">
    <location>
        <begin position="624"/>
        <end position="642"/>
    </location>
</feature>
<reference evidence="3 4" key="1">
    <citation type="submission" date="2017-11" db="EMBL/GenBank/DDBJ databases">
        <title>De-novo sequencing of pomegranate (Punica granatum L.) genome.</title>
        <authorList>
            <person name="Akparov Z."/>
            <person name="Amiraslanov A."/>
            <person name="Hajiyeva S."/>
            <person name="Abbasov M."/>
            <person name="Kaur K."/>
            <person name="Hamwieh A."/>
            <person name="Solovyev V."/>
            <person name="Salamov A."/>
            <person name="Braich B."/>
            <person name="Kosarev P."/>
            <person name="Mahmoud A."/>
            <person name="Hajiyev E."/>
            <person name="Babayeva S."/>
            <person name="Izzatullayeva V."/>
            <person name="Mammadov A."/>
            <person name="Mammadov A."/>
            <person name="Sharifova S."/>
            <person name="Ojaghi J."/>
            <person name="Eynullazada K."/>
            <person name="Bayramov B."/>
            <person name="Abdulazimova A."/>
            <person name="Shahmuradov I."/>
        </authorList>
    </citation>
    <scope>NUCLEOTIDE SEQUENCE [LARGE SCALE GENOMIC DNA]</scope>
    <source>
        <strain evidence="4">cv. AG2017</strain>
        <tissue evidence="3">Leaf</tissue>
    </source>
</reference>
<feature type="region of interest" description="Disordered" evidence="1">
    <location>
        <begin position="677"/>
        <end position="696"/>
    </location>
</feature>
<keyword evidence="2" id="KW-0472">Membrane</keyword>
<protein>
    <submittedName>
        <fullName evidence="3">Uncharacterized protein</fullName>
    </submittedName>
</protein>
<dbReference type="EMBL" id="PGOL01001656">
    <property type="protein sequence ID" value="PKI55919.1"/>
    <property type="molecule type" value="Genomic_DNA"/>
</dbReference>
<feature type="transmembrane region" description="Helical" evidence="2">
    <location>
        <begin position="705"/>
        <end position="724"/>
    </location>
</feature>
<organism evidence="3 4">
    <name type="scientific">Punica granatum</name>
    <name type="common">Pomegranate</name>
    <dbReference type="NCBI Taxonomy" id="22663"/>
    <lineage>
        <taxon>Eukaryota</taxon>
        <taxon>Viridiplantae</taxon>
        <taxon>Streptophyta</taxon>
        <taxon>Embryophyta</taxon>
        <taxon>Tracheophyta</taxon>
        <taxon>Spermatophyta</taxon>
        <taxon>Magnoliopsida</taxon>
        <taxon>eudicotyledons</taxon>
        <taxon>Gunneridae</taxon>
        <taxon>Pentapetalae</taxon>
        <taxon>rosids</taxon>
        <taxon>malvids</taxon>
        <taxon>Myrtales</taxon>
        <taxon>Lythraceae</taxon>
        <taxon>Punica</taxon>
    </lineage>
</organism>
<feature type="compositionally biased region" description="Pro residues" evidence="1">
    <location>
        <begin position="597"/>
        <end position="607"/>
    </location>
</feature>
<keyword evidence="2" id="KW-0812">Transmembrane</keyword>
<keyword evidence="2" id="KW-1133">Transmembrane helix</keyword>
<proteinExistence type="predicted"/>
<feature type="region of interest" description="Disordered" evidence="1">
    <location>
        <begin position="552"/>
        <end position="670"/>
    </location>
</feature>
<feature type="transmembrane region" description="Helical" evidence="2">
    <location>
        <begin position="805"/>
        <end position="826"/>
    </location>
</feature>
<accession>A0A2I0JI31</accession>
<keyword evidence="4" id="KW-1185">Reference proteome</keyword>
<evidence type="ECO:0000256" key="2">
    <source>
        <dbReference type="SAM" id="Phobius"/>
    </source>
</evidence>
<evidence type="ECO:0000313" key="3">
    <source>
        <dbReference type="EMBL" id="PKI55919.1"/>
    </source>
</evidence>
<comment type="caution">
    <text evidence="3">The sequence shown here is derived from an EMBL/GenBank/DDBJ whole genome shotgun (WGS) entry which is preliminary data.</text>
</comment>
<dbReference type="Proteomes" id="UP000233551">
    <property type="component" value="Unassembled WGS sequence"/>
</dbReference>
<gene>
    <name evidence="3" type="ORF">CRG98_023688</name>
</gene>
<feature type="region of interest" description="Disordered" evidence="1">
    <location>
        <begin position="1"/>
        <end position="72"/>
    </location>
</feature>
<feature type="compositionally biased region" description="Basic residues" evidence="1">
    <location>
        <begin position="22"/>
        <end position="34"/>
    </location>
</feature>